<reference evidence="3" key="1">
    <citation type="journal article" date="2021" name="Sci. Rep.">
        <title>Diploid genomic architecture of Nitzschia inconspicua, an elite biomass production diatom.</title>
        <authorList>
            <person name="Oliver A."/>
            <person name="Podell S."/>
            <person name="Pinowska A."/>
            <person name="Traller J.C."/>
            <person name="Smith S.R."/>
            <person name="McClure R."/>
            <person name="Beliaev A."/>
            <person name="Bohutskyi P."/>
            <person name="Hill E.A."/>
            <person name="Rabines A."/>
            <person name="Zheng H."/>
            <person name="Allen L.Z."/>
            <person name="Kuo A."/>
            <person name="Grigoriev I.V."/>
            <person name="Allen A.E."/>
            <person name="Hazlebeck D."/>
            <person name="Allen E.E."/>
        </authorList>
    </citation>
    <scope>NUCLEOTIDE SEQUENCE</scope>
    <source>
        <strain evidence="3">Hildebrandi</strain>
    </source>
</reference>
<protein>
    <submittedName>
        <fullName evidence="3">Uncharacterized protein</fullName>
    </submittedName>
</protein>
<keyword evidence="2" id="KW-0472">Membrane</keyword>
<accession>A0A9K3LUW7</accession>
<dbReference type="Proteomes" id="UP000693970">
    <property type="component" value="Unassembled WGS sequence"/>
</dbReference>
<sequence>MSSVSMASHTTTKFSSNGGSNGYKDAPVVYDPEIIHQGVNLSDPEELEAHIQVLDVRERLRARRRRAIRLFSVAFCIVMVALMAGLGLVTRRGESNVTAAAGSTQSPISTSLPPSSSTGSLPLPPADLASKCSATALQSQQGFLVCEGACEVADCCTIPEEFALSCSKGNENACQQYLQYCSILQTTPAVSPISDEEIRSSIDEACIGLDPSSLIDSDCVALCRKGFCCFDDDTVGCEPNCQTYFNCAAAFQSQQQQQQQATSTTTNPISNPINQEDSVLKQQIDAICGTAIETVSPPGENSCESICAPAYCCFDHLCVPTSDVDCQDYSACYVLYADVNDVKEDITTANLGDEVHEACAGLLDIDEAISNEACNAICSPGACCFEEKMSCSNVDCAMYAECIVLHPNFIPVSKAEVTDACRNHNDANLQSEEPTLCEQLCSLHVMQCCFHLGGDCDDAVLLGDNSVYCDRYQACAVLGTDGSSLIQSHKDELEAACTGGTSTRSQCIQLCSSATCCYSSSVEESCAHVDASVTCSDYEACDVLYG</sequence>
<dbReference type="EMBL" id="JAGRRH010000006">
    <property type="protein sequence ID" value="KAG7369005.1"/>
    <property type="molecule type" value="Genomic_DNA"/>
</dbReference>
<dbReference type="AlphaFoldDB" id="A0A9K3LUW7"/>
<comment type="caution">
    <text evidence="3">The sequence shown here is derived from an EMBL/GenBank/DDBJ whole genome shotgun (WGS) entry which is preliminary data.</text>
</comment>
<keyword evidence="2" id="KW-0812">Transmembrane</keyword>
<evidence type="ECO:0000313" key="4">
    <source>
        <dbReference type="Proteomes" id="UP000693970"/>
    </source>
</evidence>
<proteinExistence type="predicted"/>
<feature type="compositionally biased region" description="Low complexity" evidence="1">
    <location>
        <begin position="103"/>
        <end position="120"/>
    </location>
</feature>
<feature type="compositionally biased region" description="Polar residues" evidence="1">
    <location>
        <begin position="1"/>
        <end position="18"/>
    </location>
</feature>
<evidence type="ECO:0000256" key="1">
    <source>
        <dbReference type="SAM" id="MobiDB-lite"/>
    </source>
</evidence>
<keyword evidence="2" id="KW-1133">Transmembrane helix</keyword>
<feature type="transmembrane region" description="Helical" evidence="2">
    <location>
        <begin position="67"/>
        <end position="89"/>
    </location>
</feature>
<feature type="region of interest" description="Disordered" evidence="1">
    <location>
        <begin position="99"/>
        <end position="120"/>
    </location>
</feature>
<evidence type="ECO:0000256" key="2">
    <source>
        <dbReference type="SAM" id="Phobius"/>
    </source>
</evidence>
<keyword evidence="4" id="KW-1185">Reference proteome</keyword>
<reference evidence="3" key="2">
    <citation type="submission" date="2021-04" db="EMBL/GenBank/DDBJ databases">
        <authorList>
            <person name="Podell S."/>
        </authorList>
    </citation>
    <scope>NUCLEOTIDE SEQUENCE</scope>
    <source>
        <strain evidence="3">Hildebrandi</strain>
    </source>
</reference>
<organism evidence="3 4">
    <name type="scientific">Nitzschia inconspicua</name>
    <dbReference type="NCBI Taxonomy" id="303405"/>
    <lineage>
        <taxon>Eukaryota</taxon>
        <taxon>Sar</taxon>
        <taxon>Stramenopiles</taxon>
        <taxon>Ochrophyta</taxon>
        <taxon>Bacillariophyta</taxon>
        <taxon>Bacillariophyceae</taxon>
        <taxon>Bacillariophycidae</taxon>
        <taxon>Bacillariales</taxon>
        <taxon>Bacillariaceae</taxon>
        <taxon>Nitzschia</taxon>
    </lineage>
</organism>
<feature type="region of interest" description="Disordered" evidence="1">
    <location>
        <begin position="1"/>
        <end position="22"/>
    </location>
</feature>
<name>A0A9K3LUW7_9STRA</name>
<evidence type="ECO:0000313" key="3">
    <source>
        <dbReference type="EMBL" id="KAG7369005.1"/>
    </source>
</evidence>
<gene>
    <name evidence="3" type="ORF">IV203_031748</name>
</gene>